<sequence length="167" mass="18986">HGNCIKQVMPNRNWLSSFRVFSRPIEERVITRGEESRSRFIITTSNVFQLSITEHSCAVKSLTRSCHCMFTTCIDLSRVSQTGKENNMTLFIRRMVDKEIDYLFLLNGSGGGWARLILRNRSRIGKRRVSTSGRSDFIASSQTLQLVHQRGEEVSGSLDGSLSEVRL</sequence>
<dbReference type="EMBL" id="BTSX01000005">
    <property type="protein sequence ID" value="GMS99224.1"/>
    <property type="molecule type" value="Genomic_DNA"/>
</dbReference>
<proteinExistence type="predicted"/>
<name>A0AAV5TXM0_9BILA</name>
<comment type="caution">
    <text evidence="1">The sequence shown here is derived from an EMBL/GenBank/DDBJ whole genome shotgun (WGS) entry which is preliminary data.</text>
</comment>
<reference evidence="1" key="1">
    <citation type="submission" date="2023-10" db="EMBL/GenBank/DDBJ databases">
        <title>Genome assembly of Pristionchus species.</title>
        <authorList>
            <person name="Yoshida K."/>
            <person name="Sommer R.J."/>
        </authorList>
    </citation>
    <scope>NUCLEOTIDE SEQUENCE</scope>
    <source>
        <strain evidence="1">RS0144</strain>
    </source>
</reference>
<evidence type="ECO:0000313" key="2">
    <source>
        <dbReference type="Proteomes" id="UP001432027"/>
    </source>
</evidence>
<evidence type="ECO:0000313" key="1">
    <source>
        <dbReference type="EMBL" id="GMS99224.1"/>
    </source>
</evidence>
<protein>
    <submittedName>
        <fullName evidence="1">Uncharacterized protein</fullName>
    </submittedName>
</protein>
<keyword evidence="2" id="KW-1185">Reference proteome</keyword>
<feature type="non-terminal residue" evidence="1">
    <location>
        <position position="1"/>
    </location>
</feature>
<dbReference type="AlphaFoldDB" id="A0AAV5TXM0"/>
<accession>A0AAV5TXM0</accession>
<gene>
    <name evidence="1" type="ORF">PENTCL1PPCAC_21399</name>
</gene>
<organism evidence="1 2">
    <name type="scientific">Pristionchus entomophagus</name>
    <dbReference type="NCBI Taxonomy" id="358040"/>
    <lineage>
        <taxon>Eukaryota</taxon>
        <taxon>Metazoa</taxon>
        <taxon>Ecdysozoa</taxon>
        <taxon>Nematoda</taxon>
        <taxon>Chromadorea</taxon>
        <taxon>Rhabditida</taxon>
        <taxon>Rhabditina</taxon>
        <taxon>Diplogasteromorpha</taxon>
        <taxon>Diplogasteroidea</taxon>
        <taxon>Neodiplogasteridae</taxon>
        <taxon>Pristionchus</taxon>
    </lineage>
</organism>
<dbReference type="Proteomes" id="UP001432027">
    <property type="component" value="Unassembled WGS sequence"/>
</dbReference>